<accession>A0A3A6PAQ9</accession>
<dbReference type="InterPro" id="IPR038765">
    <property type="entry name" value="Papain-like_cys_pep_sf"/>
</dbReference>
<protein>
    <submittedName>
        <fullName evidence="3">Transglutaminase domain-containing protein</fullName>
    </submittedName>
</protein>
<sequence length="267" mass="30051">MRRFTLLLIAALFFLSNVPATTYANAGKSWLDKSDASSGIITVSYNVKKNVKTKVMIAKGQESYTYNLPIGESTEFFPLQLGNGEYTVSLLENISGKSYKVLKQDKLTLKLKNDNAVYLNSVQNIRWTSTDKPIKKAKELAKGKKSDAEKVKAVYDFITANIVYDQALAKNVPSDYLPNIERTFTSKTDICYGYASLTAAMLRSLDIPTKLVMGQTEYLDVYHAWNEVYLNGKWVTIDTTLDSSVVQSKKKAVMIKESKMYTKAKEY</sequence>
<dbReference type="EMBL" id="QXQB01000009">
    <property type="protein sequence ID" value="RJX36726.1"/>
    <property type="molecule type" value="Genomic_DNA"/>
</dbReference>
<dbReference type="SUPFAM" id="SSF54001">
    <property type="entry name" value="Cysteine proteinases"/>
    <property type="match status" value="1"/>
</dbReference>
<dbReference type="PROSITE" id="PS50890">
    <property type="entry name" value="PUA"/>
    <property type="match status" value="1"/>
</dbReference>
<evidence type="ECO:0000313" key="4">
    <source>
        <dbReference type="Proteomes" id="UP000267798"/>
    </source>
</evidence>
<keyword evidence="4" id="KW-1185">Reference proteome</keyword>
<dbReference type="PANTHER" id="PTHR33490">
    <property type="entry name" value="BLR5614 PROTEIN-RELATED"/>
    <property type="match status" value="1"/>
</dbReference>
<dbReference type="SMART" id="SM00460">
    <property type="entry name" value="TGc"/>
    <property type="match status" value="1"/>
</dbReference>
<feature type="chain" id="PRO_5017394508" evidence="1">
    <location>
        <begin position="21"/>
        <end position="267"/>
    </location>
</feature>
<dbReference type="AlphaFoldDB" id="A0A3A6PAQ9"/>
<dbReference type="OrthoDB" id="9787782at2"/>
<evidence type="ECO:0000259" key="2">
    <source>
        <dbReference type="SMART" id="SM00460"/>
    </source>
</evidence>
<dbReference type="PANTHER" id="PTHR33490:SF3">
    <property type="entry name" value="CONSERVED INTEGRAL MEMBRANE PROTEIN"/>
    <property type="match status" value="1"/>
</dbReference>
<dbReference type="RefSeq" id="WP_120114395.1">
    <property type="nucleotide sequence ID" value="NZ_QXQB01000009.1"/>
</dbReference>
<comment type="caution">
    <text evidence="3">The sequence shown here is derived from an EMBL/GenBank/DDBJ whole genome shotgun (WGS) entry which is preliminary data.</text>
</comment>
<evidence type="ECO:0000313" key="3">
    <source>
        <dbReference type="EMBL" id="RJX36726.1"/>
    </source>
</evidence>
<gene>
    <name evidence="3" type="ORF">D3P09_26160</name>
</gene>
<evidence type="ECO:0000256" key="1">
    <source>
        <dbReference type="SAM" id="SignalP"/>
    </source>
</evidence>
<keyword evidence="1" id="KW-0732">Signal</keyword>
<dbReference type="Proteomes" id="UP000267798">
    <property type="component" value="Unassembled WGS sequence"/>
</dbReference>
<feature type="domain" description="Transglutaminase-like" evidence="2">
    <location>
        <begin position="183"/>
        <end position="241"/>
    </location>
</feature>
<proteinExistence type="predicted"/>
<feature type="signal peptide" evidence="1">
    <location>
        <begin position="1"/>
        <end position="20"/>
    </location>
</feature>
<dbReference type="Pfam" id="PF01841">
    <property type="entry name" value="Transglut_core"/>
    <property type="match status" value="1"/>
</dbReference>
<name>A0A3A6PAQ9_9BACL</name>
<dbReference type="Gene3D" id="3.10.620.30">
    <property type="match status" value="1"/>
</dbReference>
<dbReference type="InterPro" id="IPR002931">
    <property type="entry name" value="Transglutaminase-like"/>
</dbReference>
<reference evidence="3 4" key="1">
    <citation type="submission" date="2018-09" db="EMBL/GenBank/DDBJ databases">
        <title>Paenibacillus aracenensis nov. sp. isolated from a cave in southern Spain.</title>
        <authorList>
            <person name="Jurado V."/>
            <person name="Gutierrez-Patricio S."/>
            <person name="Gonzalez-Pimentel J.L."/>
            <person name="Miller A.Z."/>
            <person name="Laiz L."/>
            <person name="Saiz-Jimenez C."/>
        </authorList>
    </citation>
    <scope>NUCLEOTIDE SEQUENCE [LARGE SCALE GENOMIC DNA]</scope>
    <source>
        <strain evidence="3 4">JCM 19203</strain>
    </source>
</reference>
<organism evidence="3 4">
    <name type="scientific">Paenibacillus pinisoli</name>
    <dbReference type="NCBI Taxonomy" id="1276110"/>
    <lineage>
        <taxon>Bacteria</taxon>
        <taxon>Bacillati</taxon>
        <taxon>Bacillota</taxon>
        <taxon>Bacilli</taxon>
        <taxon>Bacillales</taxon>
        <taxon>Paenibacillaceae</taxon>
        <taxon>Paenibacillus</taxon>
    </lineage>
</organism>